<evidence type="ECO:0000313" key="1">
    <source>
        <dbReference type="EMBL" id="JAD38457.1"/>
    </source>
</evidence>
<dbReference type="AlphaFoldDB" id="A0A0A9T0V1"/>
<name>A0A0A9T0V1_ARUDO</name>
<dbReference type="EMBL" id="GBRH01259438">
    <property type="protein sequence ID" value="JAD38457.1"/>
    <property type="molecule type" value="Transcribed_RNA"/>
</dbReference>
<accession>A0A0A9T0V1</accession>
<organism evidence="1">
    <name type="scientific">Arundo donax</name>
    <name type="common">Giant reed</name>
    <name type="synonym">Donax arundinaceus</name>
    <dbReference type="NCBI Taxonomy" id="35708"/>
    <lineage>
        <taxon>Eukaryota</taxon>
        <taxon>Viridiplantae</taxon>
        <taxon>Streptophyta</taxon>
        <taxon>Embryophyta</taxon>
        <taxon>Tracheophyta</taxon>
        <taxon>Spermatophyta</taxon>
        <taxon>Magnoliopsida</taxon>
        <taxon>Liliopsida</taxon>
        <taxon>Poales</taxon>
        <taxon>Poaceae</taxon>
        <taxon>PACMAD clade</taxon>
        <taxon>Arundinoideae</taxon>
        <taxon>Arundineae</taxon>
        <taxon>Arundo</taxon>
    </lineage>
</organism>
<reference evidence="1" key="2">
    <citation type="journal article" date="2015" name="Data Brief">
        <title>Shoot transcriptome of the giant reed, Arundo donax.</title>
        <authorList>
            <person name="Barrero R.A."/>
            <person name="Guerrero F.D."/>
            <person name="Moolhuijzen P."/>
            <person name="Goolsby J.A."/>
            <person name="Tidwell J."/>
            <person name="Bellgard S.E."/>
            <person name="Bellgard M.I."/>
        </authorList>
    </citation>
    <scope>NUCLEOTIDE SEQUENCE</scope>
    <source>
        <tissue evidence="1">Shoot tissue taken approximately 20 cm above the soil surface</tissue>
    </source>
</reference>
<sequence length="30" mass="3736">MMYGMIIYYKKGFQDCTPLQKKRIYLLQNF</sequence>
<proteinExistence type="predicted"/>
<reference evidence="1" key="1">
    <citation type="submission" date="2014-09" db="EMBL/GenBank/DDBJ databases">
        <authorList>
            <person name="Magalhaes I.L.F."/>
            <person name="Oliveira U."/>
            <person name="Santos F.R."/>
            <person name="Vidigal T.H.D.A."/>
            <person name="Brescovit A.D."/>
            <person name="Santos A.J."/>
        </authorList>
    </citation>
    <scope>NUCLEOTIDE SEQUENCE</scope>
    <source>
        <tissue evidence="1">Shoot tissue taken approximately 20 cm above the soil surface</tissue>
    </source>
</reference>
<protein>
    <submittedName>
        <fullName evidence="1">Uncharacterized protein</fullName>
    </submittedName>
</protein>